<proteinExistence type="inferred from homology"/>
<dbReference type="PANTHER" id="PTHR43391:SF14">
    <property type="entry name" value="DEHYDROGENASE_REDUCTASE SDR FAMILY PROTEIN 7-LIKE"/>
    <property type="match status" value="1"/>
</dbReference>
<dbReference type="Proteomes" id="UP001228905">
    <property type="component" value="Unassembled WGS sequence"/>
</dbReference>
<dbReference type="PANTHER" id="PTHR43391">
    <property type="entry name" value="RETINOL DEHYDROGENASE-RELATED"/>
    <property type="match status" value="1"/>
</dbReference>
<evidence type="ECO:0000256" key="1">
    <source>
        <dbReference type="ARBA" id="ARBA00006484"/>
    </source>
</evidence>
<dbReference type="EMBL" id="JAUSVS010000002">
    <property type="protein sequence ID" value="MDQ0463878.1"/>
    <property type="molecule type" value="Genomic_DNA"/>
</dbReference>
<protein>
    <submittedName>
        <fullName evidence="5">NAD(P)-dependent dehydrogenase (Short-subunit alcohol dehydrogenase family)</fullName>
    </submittedName>
</protein>
<dbReference type="Gene3D" id="3.40.50.720">
    <property type="entry name" value="NAD(P)-binding Rossmann-like Domain"/>
    <property type="match status" value="1"/>
</dbReference>
<dbReference type="InterPro" id="IPR057326">
    <property type="entry name" value="KR_dom"/>
</dbReference>
<keyword evidence="2" id="KW-0521">NADP</keyword>
<dbReference type="Pfam" id="PF00106">
    <property type="entry name" value="adh_short"/>
    <property type="match status" value="1"/>
</dbReference>
<dbReference type="InterPro" id="IPR002347">
    <property type="entry name" value="SDR_fam"/>
</dbReference>
<organism evidence="5 6">
    <name type="scientific">Caulobacter ginsengisoli</name>
    <dbReference type="NCBI Taxonomy" id="400775"/>
    <lineage>
        <taxon>Bacteria</taxon>
        <taxon>Pseudomonadati</taxon>
        <taxon>Pseudomonadota</taxon>
        <taxon>Alphaproteobacteria</taxon>
        <taxon>Caulobacterales</taxon>
        <taxon>Caulobacteraceae</taxon>
        <taxon>Caulobacter</taxon>
    </lineage>
</organism>
<feature type="domain" description="Ketoreductase" evidence="4">
    <location>
        <begin position="3"/>
        <end position="173"/>
    </location>
</feature>
<keyword evidence="3" id="KW-0560">Oxidoreductase</keyword>
<comment type="caution">
    <text evidence="5">The sequence shown here is derived from an EMBL/GenBank/DDBJ whole genome shotgun (WGS) entry which is preliminary data.</text>
</comment>
<evidence type="ECO:0000313" key="5">
    <source>
        <dbReference type="EMBL" id="MDQ0463878.1"/>
    </source>
</evidence>
<evidence type="ECO:0000256" key="2">
    <source>
        <dbReference type="ARBA" id="ARBA00022857"/>
    </source>
</evidence>
<dbReference type="SUPFAM" id="SSF51735">
    <property type="entry name" value="NAD(P)-binding Rossmann-fold domains"/>
    <property type="match status" value="1"/>
</dbReference>
<reference evidence="5 6" key="1">
    <citation type="submission" date="2023-07" db="EMBL/GenBank/DDBJ databases">
        <title>Genomic Encyclopedia of Type Strains, Phase IV (KMG-IV): sequencing the most valuable type-strain genomes for metagenomic binning, comparative biology and taxonomic classification.</title>
        <authorList>
            <person name="Goeker M."/>
        </authorList>
    </citation>
    <scope>NUCLEOTIDE SEQUENCE [LARGE SCALE GENOMIC DNA]</scope>
    <source>
        <strain evidence="5 6">DSM 18695</strain>
    </source>
</reference>
<evidence type="ECO:0000313" key="6">
    <source>
        <dbReference type="Proteomes" id="UP001228905"/>
    </source>
</evidence>
<sequence length="249" mass="26603">MAKEIWIVGASQGLGLQVARDYARRKRRVVGLGRRPCPAPDLFEAWRQADVTSLDSFEAAIAGLYGEGRGPAVIVYMASTLYQGPLTEAPDAMLRAEIDTNYLGFVRLCQAVAAFKPTGQTVRLVAVASTLGYVGCPSLDGYSASKAALISFARSSRRELAGHRIAVQILSPPHMTDGGADLVGPQPFTKAWAAPRFARAAERGPPERLLGFSNGLMLLMARLARPLAQAIMDGIGADALRRGARRPAV</sequence>
<evidence type="ECO:0000259" key="4">
    <source>
        <dbReference type="SMART" id="SM00822"/>
    </source>
</evidence>
<dbReference type="InterPro" id="IPR036291">
    <property type="entry name" value="NAD(P)-bd_dom_sf"/>
</dbReference>
<dbReference type="RefSeq" id="WP_307348122.1">
    <property type="nucleotide sequence ID" value="NZ_JAUSVS010000002.1"/>
</dbReference>
<evidence type="ECO:0000256" key="3">
    <source>
        <dbReference type="ARBA" id="ARBA00023002"/>
    </source>
</evidence>
<gene>
    <name evidence="5" type="ORF">QO010_001649</name>
</gene>
<keyword evidence="6" id="KW-1185">Reference proteome</keyword>
<name>A0ABU0IPE3_9CAUL</name>
<dbReference type="PRINTS" id="PR00081">
    <property type="entry name" value="GDHRDH"/>
</dbReference>
<dbReference type="CDD" id="cd05233">
    <property type="entry name" value="SDR_c"/>
    <property type="match status" value="1"/>
</dbReference>
<accession>A0ABU0IPE3</accession>
<comment type="similarity">
    <text evidence="1">Belongs to the short-chain dehydrogenases/reductases (SDR) family.</text>
</comment>
<dbReference type="SMART" id="SM00822">
    <property type="entry name" value="PKS_KR"/>
    <property type="match status" value="1"/>
</dbReference>